<accession>A0ABN7ANG9</accession>
<dbReference type="PROSITE" id="PS00108">
    <property type="entry name" value="PROTEIN_KINASE_ST"/>
    <property type="match status" value="1"/>
</dbReference>
<organism evidence="10 11">
    <name type="scientific">Nesidiocoris tenuis</name>
    <dbReference type="NCBI Taxonomy" id="355587"/>
    <lineage>
        <taxon>Eukaryota</taxon>
        <taxon>Metazoa</taxon>
        <taxon>Ecdysozoa</taxon>
        <taxon>Arthropoda</taxon>
        <taxon>Hexapoda</taxon>
        <taxon>Insecta</taxon>
        <taxon>Pterygota</taxon>
        <taxon>Neoptera</taxon>
        <taxon>Paraneoptera</taxon>
        <taxon>Hemiptera</taxon>
        <taxon>Heteroptera</taxon>
        <taxon>Panheteroptera</taxon>
        <taxon>Cimicomorpha</taxon>
        <taxon>Miridae</taxon>
        <taxon>Dicyphina</taxon>
        <taxon>Nesidiocoris</taxon>
    </lineage>
</organism>
<dbReference type="SMART" id="SM00220">
    <property type="entry name" value="S_TKc"/>
    <property type="match status" value="1"/>
</dbReference>
<dbReference type="InterPro" id="IPR017441">
    <property type="entry name" value="Protein_kinase_ATP_BS"/>
</dbReference>
<dbReference type="SUPFAM" id="SSF56112">
    <property type="entry name" value="Protein kinase-like (PK-like)"/>
    <property type="match status" value="1"/>
</dbReference>
<dbReference type="PROSITE" id="PS00107">
    <property type="entry name" value="PROTEIN_KINASE_ATP"/>
    <property type="match status" value="1"/>
</dbReference>
<evidence type="ECO:0000256" key="3">
    <source>
        <dbReference type="ARBA" id="ARBA00022679"/>
    </source>
</evidence>
<dbReference type="Pfam" id="PF00069">
    <property type="entry name" value="Pkinase"/>
    <property type="match status" value="2"/>
</dbReference>
<name>A0ABN7ANG9_9HEMI</name>
<keyword evidence="11" id="KW-1185">Reference proteome</keyword>
<keyword evidence="3" id="KW-0808">Transferase</keyword>
<comment type="similarity">
    <text evidence="8">Belongs to the protein kinase superfamily.</text>
</comment>
<evidence type="ECO:0000259" key="9">
    <source>
        <dbReference type="PROSITE" id="PS50011"/>
    </source>
</evidence>
<evidence type="ECO:0000256" key="1">
    <source>
        <dbReference type="ARBA" id="ARBA00012513"/>
    </source>
</evidence>
<proteinExistence type="inferred from homology"/>
<feature type="binding site" evidence="7">
    <location>
        <position position="76"/>
    </location>
    <ligand>
        <name>ATP</name>
        <dbReference type="ChEBI" id="CHEBI:30616"/>
    </ligand>
</feature>
<gene>
    <name evidence="10" type="ORF">NTJ_06584</name>
</gene>
<protein>
    <recommendedName>
        <fullName evidence="1">non-specific serine/threonine protein kinase</fullName>
        <ecNumber evidence="1">2.7.11.1</ecNumber>
    </recommendedName>
</protein>
<reference evidence="10 11" key="1">
    <citation type="submission" date="2023-09" db="EMBL/GenBank/DDBJ databases">
        <title>Nesidiocoris tenuis whole genome shotgun sequence.</title>
        <authorList>
            <person name="Shibata T."/>
            <person name="Shimoda M."/>
            <person name="Kobayashi T."/>
            <person name="Uehara T."/>
        </authorList>
    </citation>
    <scope>NUCLEOTIDE SEQUENCE [LARGE SCALE GENOMIC DNA]</scope>
    <source>
        <strain evidence="10 11">Japan</strain>
    </source>
</reference>
<dbReference type="Gene3D" id="1.10.510.10">
    <property type="entry name" value="Transferase(Phosphotransferase) domain 1"/>
    <property type="match status" value="2"/>
</dbReference>
<evidence type="ECO:0000313" key="10">
    <source>
        <dbReference type="EMBL" id="BES93775.1"/>
    </source>
</evidence>
<evidence type="ECO:0000256" key="8">
    <source>
        <dbReference type="RuleBase" id="RU000304"/>
    </source>
</evidence>
<evidence type="ECO:0000256" key="6">
    <source>
        <dbReference type="ARBA" id="ARBA00022840"/>
    </source>
</evidence>
<evidence type="ECO:0000256" key="2">
    <source>
        <dbReference type="ARBA" id="ARBA00022527"/>
    </source>
</evidence>
<evidence type="ECO:0000256" key="7">
    <source>
        <dbReference type="PROSITE-ProRule" id="PRU10141"/>
    </source>
</evidence>
<dbReference type="EC" id="2.7.11.1" evidence="1"/>
<dbReference type="InterPro" id="IPR000719">
    <property type="entry name" value="Prot_kinase_dom"/>
</dbReference>
<dbReference type="PANTHER" id="PTHR44167">
    <property type="entry name" value="OVARIAN-SPECIFIC SERINE/THREONINE-PROTEIN KINASE LOK-RELATED"/>
    <property type="match status" value="1"/>
</dbReference>
<dbReference type="Proteomes" id="UP001307889">
    <property type="component" value="Chromosome 4"/>
</dbReference>
<dbReference type="EMBL" id="AP028912">
    <property type="protein sequence ID" value="BES93775.1"/>
    <property type="molecule type" value="Genomic_DNA"/>
</dbReference>
<sequence length="458" mass="51466">MSQTSVAVPAASGKDDFKRRYTKEKIQLLGAKLPILQEMFTVHEKIGEGTFSDVYLASLKSNVYLGNDKNRKFAVKHLIPTCSPSRVIKELKCMQEIGGQDNVVGVSLCLRNLDCIVFVMPFQRHDRFSSYVYDMDVEEAKLYMHELLVAVRRVHQFKVIHRDIKPANFLYCRSEKKFLLVDFGLAQHVEEIKAEYCDSPVDKKRKRSEDEDNADRAKRQALQSIDANIPLPAKPATPVAKKPELYNLKKNSGYTYQSILADRGSVPLIHPGLKKPLTTVDKLFAKPQAPPLSNQCNCDGKPQVCNQCLVRRNANAPRAGTPGFRPPEVLLRSPDQDTAVDIWAAGVIFLCILSRMYPFFRAPDDLTALAEIITVFGSEELKATATKLGRSIVCSEVKKPMNLETLCDKLSKKRCGPNVAPFPPEAFDLLHRLLDLDHKTRITAEAAIKHPFFATLQN</sequence>
<dbReference type="InterPro" id="IPR011009">
    <property type="entry name" value="Kinase-like_dom_sf"/>
</dbReference>
<keyword evidence="5" id="KW-0418">Kinase</keyword>
<evidence type="ECO:0000256" key="5">
    <source>
        <dbReference type="ARBA" id="ARBA00022777"/>
    </source>
</evidence>
<keyword evidence="4 7" id="KW-0547">Nucleotide-binding</keyword>
<keyword evidence="6 7" id="KW-0067">ATP-binding</keyword>
<dbReference type="PANTHER" id="PTHR44167:SF23">
    <property type="entry name" value="CDC7 KINASE, ISOFORM A-RELATED"/>
    <property type="match status" value="1"/>
</dbReference>
<keyword evidence="2 8" id="KW-0723">Serine/threonine-protein kinase</keyword>
<dbReference type="InterPro" id="IPR008271">
    <property type="entry name" value="Ser/Thr_kinase_AS"/>
</dbReference>
<feature type="domain" description="Protein kinase" evidence="9">
    <location>
        <begin position="40"/>
        <end position="453"/>
    </location>
</feature>
<evidence type="ECO:0000256" key="4">
    <source>
        <dbReference type="ARBA" id="ARBA00022741"/>
    </source>
</evidence>
<dbReference type="CDD" id="cd14019">
    <property type="entry name" value="STKc_Cdc7"/>
    <property type="match status" value="1"/>
</dbReference>
<dbReference type="PROSITE" id="PS50011">
    <property type="entry name" value="PROTEIN_KINASE_DOM"/>
    <property type="match status" value="1"/>
</dbReference>
<dbReference type="Gene3D" id="3.30.200.20">
    <property type="entry name" value="Phosphorylase Kinase, domain 1"/>
    <property type="match status" value="1"/>
</dbReference>
<evidence type="ECO:0000313" key="11">
    <source>
        <dbReference type="Proteomes" id="UP001307889"/>
    </source>
</evidence>